<keyword evidence="3" id="KW-0547">Nucleotide-binding</keyword>
<feature type="domain" description="Rad50/SbcC-type AAA" evidence="2">
    <location>
        <begin position="17"/>
        <end position="181"/>
    </location>
</feature>
<evidence type="ECO:0000259" key="2">
    <source>
        <dbReference type="Pfam" id="PF13476"/>
    </source>
</evidence>
<accession>A0A1I4FBH5</accession>
<dbReference type="EMBL" id="FOSR01000016">
    <property type="protein sequence ID" value="SFL13741.1"/>
    <property type="molecule type" value="Genomic_DNA"/>
</dbReference>
<dbReference type="Pfam" id="PF13304">
    <property type="entry name" value="AAA_21"/>
    <property type="match status" value="1"/>
</dbReference>
<organism evidence="3 4">
    <name type="scientific">Rhodanobacter glycinis</name>
    <dbReference type="NCBI Taxonomy" id="582702"/>
    <lineage>
        <taxon>Bacteria</taxon>
        <taxon>Pseudomonadati</taxon>
        <taxon>Pseudomonadota</taxon>
        <taxon>Gammaproteobacteria</taxon>
        <taxon>Lysobacterales</taxon>
        <taxon>Rhodanobacteraceae</taxon>
        <taxon>Rhodanobacter</taxon>
    </lineage>
</organism>
<dbReference type="InterPro" id="IPR027417">
    <property type="entry name" value="P-loop_NTPase"/>
</dbReference>
<keyword evidence="4" id="KW-1185">Reference proteome</keyword>
<gene>
    <name evidence="3" type="ORF">SAMN05192579_11612</name>
</gene>
<evidence type="ECO:0000259" key="1">
    <source>
        <dbReference type="Pfam" id="PF13304"/>
    </source>
</evidence>
<reference evidence="4" key="1">
    <citation type="submission" date="2016-10" db="EMBL/GenBank/DDBJ databases">
        <authorList>
            <person name="Varghese N."/>
            <person name="Submissions S."/>
        </authorList>
    </citation>
    <scope>NUCLEOTIDE SEQUENCE [LARGE SCALE GENOMIC DNA]</scope>
    <source>
        <strain evidence="4">MO64</strain>
    </source>
</reference>
<dbReference type="Proteomes" id="UP000198725">
    <property type="component" value="Unassembled WGS sequence"/>
</dbReference>
<dbReference type="InterPro" id="IPR051396">
    <property type="entry name" value="Bact_Antivir_Def_Nuclease"/>
</dbReference>
<dbReference type="Pfam" id="PF13476">
    <property type="entry name" value="AAA_23"/>
    <property type="match status" value="1"/>
</dbReference>
<dbReference type="GO" id="GO:0016887">
    <property type="term" value="F:ATP hydrolysis activity"/>
    <property type="evidence" value="ECO:0007669"/>
    <property type="project" value="InterPro"/>
</dbReference>
<keyword evidence="3" id="KW-0067">ATP-binding</keyword>
<protein>
    <submittedName>
        <fullName evidence="3">Predicted ATP-binding protein involved in virulence</fullName>
    </submittedName>
</protein>
<evidence type="ECO:0000313" key="4">
    <source>
        <dbReference type="Proteomes" id="UP000198725"/>
    </source>
</evidence>
<dbReference type="GO" id="GO:0005524">
    <property type="term" value="F:ATP binding"/>
    <property type="evidence" value="ECO:0007669"/>
    <property type="project" value="UniProtKB-KW"/>
</dbReference>
<dbReference type="SUPFAM" id="SSF52540">
    <property type="entry name" value="P-loop containing nucleoside triphosphate hydrolases"/>
    <property type="match status" value="1"/>
</dbReference>
<dbReference type="RefSeq" id="WP_092704928.1">
    <property type="nucleotide sequence ID" value="NZ_FOSR01000016.1"/>
</dbReference>
<dbReference type="PANTHER" id="PTHR43581">
    <property type="entry name" value="ATP/GTP PHOSPHATASE"/>
    <property type="match status" value="1"/>
</dbReference>
<dbReference type="Gene3D" id="3.40.50.300">
    <property type="entry name" value="P-loop containing nucleotide triphosphate hydrolases"/>
    <property type="match status" value="2"/>
</dbReference>
<feature type="domain" description="ATPase AAA-type core" evidence="1">
    <location>
        <begin position="266"/>
        <end position="351"/>
    </location>
</feature>
<name>A0A1I4FBH5_9GAMM</name>
<proteinExistence type="predicted"/>
<dbReference type="AlphaFoldDB" id="A0A1I4FBH5"/>
<sequence>MQSTTPPPNASLRIDTLRLTNYRCFAKLNVPFHPQLTVLVANNGQGKTAVLNAVATALGPFVSAFDEGVDHAFAQDDVRKLPTGIGNTMEWAKGGVVLTANGVVDFQPATWSRQLAGRKARTTRKDALALTAWGKALQDQVRQEAETQATGTCLPLVAYYPTDRLWNLRRLPYKKLPRTSRMVGYTHCLESGSDFRLMADWFRYWSISALEHQQKVLQGLREALPSSADDAIEAVRKATDCCLKPSGWSHLDFSLDLQELVASHPDHGELPVGMLSDGIRSMLTLVADIAFRMVKLNPNLGPYATSRTNGIVLIDEVDMHLHPSWQQTVLGSLREAFPCIQFIVTTHSPQVATTVPAESLRILTSDGVMAAPAGTEGAEAGRLLESVFGVDPRPEHNLATKELRRYLKLVDDGQWKTDEALGLRKRLDQRYQGEEPALLEADLLIENKEWEQQA</sequence>
<dbReference type="GO" id="GO:0006302">
    <property type="term" value="P:double-strand break repair"/>
    <property type="evidence" value="ECO:0007669"/>
    <property type="project" value="InterPro"/>
</dbReference>
<dbReference type="InterPro" id="IPR003959">
    <property type="entry name" value="ATPase_AAA_core"/>
</dbReference>
<dbReference type="PANTHER" id="PTHR43581:SF2">
    <property type="entry name" value="EXCINUCLEASE ATPASE SUBUNIT"/>
    <property type="match status" value="1"/>
</dbReference>
<dbReference type="InterPro" id="IPR038729">
    <property type="entry name" value="Rad50/SbcC_AAA"/>
</dbReference>
<evidence type="ECO:0000313" key="3">
    <source>
        <dbReference type="EMBL" id="SFL13741.1"/>
    </source>
</evidence>